<protein>
    <submittedName>
        <fullName evidence="1">Uncharacterized protein</fullName>
    </submittedName>
</protein>
<dbReference type="AlphaFoldDB" id="A0A0A8ZEZ8"/>
<reference evidence="1" key="1">
    <citation type="submission" date="2014-09" db="EMBL/GenBank/DDBJ databases">
        <authorList>
            <person name="Magalhaes I.L.F."/>
            <person name="Oliveira U."/>
            <person name="Santos F.R."/>
            <person name="Vidigal T.H.D.A."/>
            <person name="Brescovit A.D."/>
            <person name="Santos A.J."/>
        </authorList>
    </citation>
    <scope>NUCLEOTIDE SEQUENCE</scope>
    <source>
        <tissue evidence="1">Shoot tissue taken approximately 20 cm above the soil surface</tissue>
    </source>
</reference>
<proteinExistence type="predicted"/>
<evidence type="ECO:0000313" key="1">
    <source>
        <dbReference type="EMBL" id="JAD37964.1"/>
    </source>
</evidence>
<name>A0A0A8ZEZ8_ARUDO</name>
<dbReference type="EMBL" id="GBRH01259931">
    <property type="protein sequence ID" value="JAD37964.1"/>
    <property type="molecule type" value="Transcribed_RNA"/>
</dbReference>
<sequence>MIYMIEIRWYQLKKSLSNIV</sequence>
<organism evidence="1">
    <name type="scientific">Arundo donax</name>
    <name type="common">Giant reed</name>
    <name type="synonym">Donax arundinaceus</name>
    <dbReference type="NCBI Taxonomy" id="35708"/>
    <lineage>
        <taxon>Eukaryota</taxon>
        <taxon>Viridiplantae</taxon>
        <taxon>Streptophyta</taxon>
        <taxon>Embryophyta</taxon>
        <taxon>Tracheophyta</taxon>
        <taxon>Spermatophyta</taxon>
        <taxon>Magnoliopsida</taxon>
        <taxon>Liliopsida</taxon>
        <taxon>Poales</taxon>
        <taxon>Poaceae</taxon>
        <taxon>PACMAD clade</taxon>
        <taxon>Arundinoideae</taxon>
        <taxon>Arundineae</taxon>
        <taxon>Arundo</taxon>
    </lineage>
</organism>
<accession>A0A0A8ZEZ8</accession>
<reference evidence="1" key="2">
    <citation type="journal article" date="2015" name="Data Brief">
        <title>Shoot transcriptome of the giant reed, Arundo donax.</title>
        <authorList>
            <person name="Barrero R.A."/>
            <person name="Guerrero F.D."/>
            <person name="Moolhuijzen P."/>
            <person name="Goolsby J.A."/>
            <person name="Tidwell J."/>
            <person name="Bellgard S.E."/>
            <person name="Bellgard M.I."/>
        </authorList>
    </citation>
    <scope>NUCLEOTIDE SEQUENCE</scope>
    <source>
        <tissue evidence="1">Shoot tissue taken approximately 20 cm above the soil surface</tissue>
    </source>
</reference>